<feature type="transmembrane region" description="Helical" evidence="1">
    <location>
        <begin position="220"/>
        <end position="244"/>
    </location>
</feature>
<dbReference type="Pfam" id="PF09772">
    <property type="entry name" value="Tmem26"/>
    <property type="match status" value="1"/>
</dbReference>
<keyword evidence="1" id="KW-0812">Transmembrane</keyword>
<evidence type="ECO:0000256" key="1">
    <source>
        <dbReference type="SAM" id="Phobius"/>
    </source>
</evidence>
<dbReference type="AlphaFoldDB" id="A0A3L5TTY0"/>
<organism evidence="2 3">
    <name type="scientific">Mytilus galloprovincialis</name>
    <name type="common">Mediterranean mussel</name>
    <dbReference type="NCBI Taxonomy" id="29158"/>
    <lineage>
        <taxon>Eukaryota</taxon>
        <taxon>Metazoa</taxon>
        <taxon>Spiralia</taxon>
        <taxon>Lophotrochozoa</taxon>
        <taxon>Mollusca</taxon>
        <taxon>Bivalvia</taxon>
        <taxon>Autobranchia</taxon>
        <taxon>Pteriomorphia</taxon>
        <taxon>Mytilida</taxon>
        <taxon>Mytiloidea</taxon>
        <taxon>Mytilidae</taxon>
        <taxon>Mytilinae</taxon>
        <taxon>Mytilus</taxon>
    </lineage>
</organism>
<dbReference type="Proteomes" id="UP000266721">
    <property type="component" value="Unassembled WGS sequence"/>
</dbReference>
<gene>
    <name evidence="2" type="ORF">AM593_07844</name>
</gene>
<dbReference type="InterPro" id="IPR019169">
    <property type="entry name" value="Transmembrane_26"/>
</dbReference>
<comment type="caution">
    <text evidence="2">The sequence shown here is derived from an EMBL/GenBank/DDBJ whole genome shotgun (WGS) entry which is preliminary data.</text>
</comment>
<evidence type="ECO:0000313" key="3">
    <source>
        <dbReference type="Proteomes" id="UP000266721"/>
    </source>
</evidence>
<feature type="transmembrane region" description="Helical" evidence="1">
    <location>
        <begin position="164"/>
        <end position="183"/>
    </location>
</feature>
<keyword evidence="3" id="KW-1185">Reference proteome</keyword>
<reference evidence="2 3" key="1">
    <citation type="journal article" date="2016" name="PLoS ONE">
        <title>A First Insight into the Genome of the Filter-Feeder Mussel Mytilus galloprovincialis.</title>
        <authorList>
            <person name="Murgarella M."/>
            <person name="Puiu D."/>
            <person name="Novoa B."/>
            <person name="Figueras A."/>
            <person name="Posada D."/>
            <person name="Canchaya C."/>
        </authorList>
    </citation>
    <scope>NUCLEOTIDE SEQUENCE [LARGE SCALE GENOMIC DNA]</scope>
    <source>
        <tissue evidence="2">Muscle</tissue>
    </source>
</reference>
<protein>
    <recommendedName>
        <fullName evidence="4">Transmembrane protein 26</fullName>
    </recommendedName>
</protein>
<keyword evidence="1" id="KW-1133">Transmembrane helix</keyword>
<dbReference type="PANTHER" id="PTHR22168:SF8">
    <property type="entry name" value="TRANSMEMBRANE PROTEIN 26"/>
    <property type="match status" value="1"/>
</dbReference>
<keyword evidence="1" id="KW-0472">Membrane</keyword>
<dbReference type="PANTHER" id="PTHR22168">
    <property type="entry name" value="TMEM26 PROTEIN"/>
    <property type="match status" value="1"/>
</dbReference>
<sequence>MQITTERRSHVLGNSGNRLPKLCSASSKPCDSAIERIRGTDDPDFVRQVPKIGTLQSGEFGKPMILTLARSKACDSAIGRIRRTNDLDFFGKFCPSVFIYMTSTVPAIWFLELHELDLRINHQVSTNNTTAFNETLEALSANLGSILGVHLEIRLPILLSADQWIRTLEQILLLILIVGRWLLPKGKLTHDQLSQLLLVYIGTAADIVEFFEAFKEEQVRYNRLLCIIILGLWSLSLIQFTLVLTAARARRDQSGLVTRHYDKAQKTGCCAADVCSFSCAATFAYIQVRSSKLHKYVLHLEEFVGDSFVTVSSDSCLR</sequence>
<feature type="non-terminal residue" evidence="2">
    <location>
        <position position="1"/>
    </location>
</feature>
<name>A0A3L5TTY0_MYTGA</name>
<proteinExistence type="predicted"/>
<feature type="transmembrane region" description="Helical" evidence="1">
    <location>
        <begin position="195"/>
        <end position="214"/>
    </location>
</feature>
<evidence type="ECO:0008006" key="4">
    <source>
        <dbReference type="Google" id="ProtNLM"/>
    </source>
</evidence>
<evidence type="ECO:0000313" key="2">
    <source>
        <dbReference type="EMBL" id="OPL33407.1"/>
    </source>
</evidence>
<dbReference type="EMBL" id="KV583194">
    <property type="protein sequence ID" value="OPL33407.1"/>
    <property type="molecule type" value="Genomic_DNA"/>
</dbReference>
<feature type="transmembrane region" description="Helical" evidence="1">
    <location>
        <begin position="89"/>
        <end position="111"/>
    </location>
</feature>
<accession>A0A3L5TTY0</accession>